<gene>
    <name evidence="1" type="ORF">JGU71_14045</name>
</gene>
<name>A0A934NR99_9NOCA</name>
<proteinExistence type="predicted"/>
<dbReference type="InterPro" id="IPR017034">
    <property type="entry name" value="Abi_system_AbiD/AbiF"/>
</dbReference>
<evidence type="ECO:0000313" key="2">
    <source>
        <dbReference type="Proteomes" id="UP000655868"/>
    </source>
</evidence>
<protein>
    <submittedName>
        <fullName evidence="1">Abi family protein</fullName>
    </submittedName>
</protein>
<dbReference type="PIRSF" id="PIRSF034934">
    <property type="entry name" value="AbiF_AbiD"/>
    <property type="match status" value="1"/>
</dbReference>
<dbReference type="EMBL" id="JAEMNV010000004">
    <property type="protein sequence ID" value="MBJ8340014.1"/>
    <property type="molecule type" value="Genomic_DNA"/>
</dbReference>
<sequence length="326" mass="38000">MAEYNKPHRNFNEQIALMKSRGLGCEDDRAAVQALKRIGYYRLSAYSYPFRRFDPDRPGKRCDEFIAGATFEQVVELCDFDSKLRAQMLVAAEIVEVALRVQVAYFLGKRERFGHLDRVHLDEGECAGRRGTHEKDVHTDWIDRYERRASDSQNEDFIRHFREKYDGQLPIWVAVEILEFGQLVRLYGMLDKQDKRRISDHFGVKGHNVLHKWLIRLNNVRNHCAHHDRIWNRIAVYGIPAVHEQQVPAALTHLSRLGDDDRKRIYTAAALSAHIVTLSKPETNWPRSFKTVVSKLPLRDGVVTEAVMGFPTGWKSFDIWNYEPKR</sequence>
<dbReference type="Pfam" id="PF07751">
    <property type="entry name" value="Abi_2"/>
    <property type="match status" value="1"/>
</dbReference>
<evidence type="ECO:0000313" key="1">
    <source>
        <dbReference type="EMBL" id="MBJ8340014.1"/>
    </source>
</evidence>
<dbReference type="InterPro" id="IPR011664">
    <property type="entry name" value="Abi_system_AbiD/AbiF-like"/>
</dbReference>
<organism evidence="1 2">
    <name type="scientific">Antrihabitans stalagmiti</name>
    <dbReference type="NCBI Taxonomy" id="2799499"/>
    <lineage>
        <taxon>Bacteria</taxon>
        <taxon>Bacillati</taxon>
        <taxon>Actinomycetota</taxon>
        <taxon>Actinomycetes</taxon>
        <taxon>Mycobacteriales</taxon>
        <taxon>Nocardiaceae</taxon>
        <taxon>Antrihabitans</taxon>
    </lineage>
</organism>
<reference evidence="1" key="1">
    <citation type="submission" date="2020-12" db="EMBL/GenBank/DDBJ databases">
        <title>Antrihabitans popcorni sp. nov. and Antrihabitans auranticaus sp. nov., isolated from a larva cave.</title>
        <authorList>
            <person name="Lee S.D."/>
            <person name="Kim I.S."/>
        </authorList>
    </citation>
    <scope>NUCLEOTIDE SEQUENCE</scope>
    <source>
        <strain evidence="1">YC3-6</strain>
    </source>
</reference>
<comment type="caution">
    <text evidence="1">The sequence shown here is derived from an EMBL/GenBank/DDBJ whole genome shotgun (WGS) entry which is preliminary data.</text>
</comment>
<dbReference type="RefSeq" id="WP_199704782.1">
    <property type="nucleotide sequence ID" value="NZ_JAEMNV010000004.1"/>
</dbReference>
<accession>A0A934NR99</accession>
<dbReference type="Proteomes" id="UP000655868">
    <property type="component" value="Unassembled WGS sequence"/>
</dbReference>
<dbReference type="AlphaFoldDB" id="A0A934NR99"/>
<keyword evidence="2" id="KW-1185">Reference proteome</keyword>